<dbReference type="AlphaFoldDB" id="A0A8T0HQM7"/>
<organism evidence="2 3">
    <name type="scientific">Ceratodon purpureus</name>
    <name type="common">Fire moss</name>
    <name type="synonym">Dicranum purpureum</name>
    <dbReference type="NCBI Taxonomy" id="3225"/>
    <lineage>
        <taxon>Eukaryota</taxon>
        <taxon>Viridiplantae</taxon>
        <taxon>Streptophyta</taxon>
        <taxon>Embryophyta</taxon>
        <taxon>Bryophyta</taxon>
        <taxon>Bryophytina</taxon>
        <taxon>Bryopsida</taxon>
        <taxon>Dicranidae</taxon>
        <taxon>Pseudoditrichales</taxon>
        <taxon>Ditrichaceae</taxon>
        <taxon>Ceratodon</taxon>
    </lineage>
</organism>
<gene>
    <name evidence="2" type="ORF">KC19_VG130700</name>
</gene>
<dbReference type="EMBL" id="CM026426">
    <property type="protein sequence ID" value="KAG0572858.1"/>
    <property type="molecule type" value="Genomic_DNA"/>
</dbReference>
<evidence type="ECO:0000313" key="3">
    <source>
        <dbReference type="Proteomes" id="UP000822688"/>
    </source>
</evidence>
<name>A0A8T0HQM7_CERPU</name>
<feature type="compositionally biased region" description="Basic and acidic residues" evidence="1">
    <location>
        <begin position="131"/>
        <end position="140"/>
    </location>
</feature>
<reference evidence="2" key="1">
    <citation type="submission" date="2020-06" db="EMBL/GenBank/DDBJ databases">
        <title>WGS assembly of Ceratodon purpureus strain R40.</title>
        <authorList>
            <person name="Carey S.B."/>
            <person name="Jenkins J."/>
            <person name="Shu S."/>
            <person name="Lovell J.T."/>
            <person name="Sreedasyam A."/>
            <person name="Maumus F."/>
            <person name="Tiley G.P."/>
            <person name="Fernandez-Pozo N."/>
            <person name="Barry K."/>
            <person name="Chen C."/>
            <person name="Wang M."/>
            <person name="Lipzen A."/>
            <person name="Daum C."/>
            <person name="Saski C.A."/>
            <person name="Payton A.C."/>
            <person name="Mcbreen J.C."/>
            <person name="Conrad R.E."/>
            <person name="Kollar L.M."/>
            <person name="Olsson S."/>
            <person name="Huttunen S."/>
            <person name="Landis J.B."/>
            <person name="Wickett N.J."/>
            <person name="Johnson M.G."/>
            <person name="Rensing S.A."/>
            <person name="Grimwood J."/>
            <person name="Schmutz J."/>
            <person name="Mcdaniel S.F."/>
        </authorList>
    </citation>
    <scope>NUCLEOTIDE SEQUENCE</scope>
    <source>
        <strain evidence="2">R40</strain>
    </source>
</reference>
<comment type="caution">
    <text evidence="2">The sequence shown here is derived from an EMBL/GenBank/DDBJ whole genome shotgun (WGS) entry which is preliminary data.</text>
</comment>
<keyword evidence="3" id="KW-1185">Reference proteome</keyword>
<dbReference type="Proteomes" id="UP000822688">
    <property type="component" value="Chromosome V"/>
</dbReference>
<sequence length="151" mass="16546">MPDHDKVKVLDYEGWPSSWNRKALIQFQTVAHGTGIMHPPQEERARPSVAKNQSVLRPVLALPTLPKINTNVPIMRLVLAVPALHKIDLNGPVRAKCGRNAEFGQSTSAFAIQSPQLPRPPPMELVDLSDSSEKTCHEDSPSEGSVSIKEA</sequence>
<protein>
    <submittedName>
        <fullName evidence="2">Uncharacterized protein</fullName>
    </submittedName>
</protein>
<feature type="region of interest" description="Disordered" evidence="1">
    <location>
        <begin position="109"/>
        <end position="151"/>
    </location>
</feature>
<evidence type="ECO:0000256" key="1">
    <source>
        <dbReference type="SAM" id="MobiDB-lite"/>
    </source>
</evidence>
<evidence type="ECO:0000313" key="2">
    <source>
        <dbReference type="EMBL" id="KAG0572858.1"/>
    </source>
</evidence>
<accession>A0A8T0HQM7</accession>
<proteinExistence type="predicted"/>